<evidence type="ECO:0000313" key="7">
    <source>
        <dbReference type="EMBL" id="KAK9028225.1"/>
    </source>
</evidence>
<feature type="transmembrane region" description="Helical" evidence="5">
    <location>
        <begin position="100"/>
        <end position="125"/>
    </location>
</feature>
<comment type="caution">
    <text evidence="7">The sequence shown here is derived from an EMBL/GenBank/DDBJ whole genome shotgun (WGS) entry which is preliminary data.</text>
</comment>
<keyword evidence="1" id="KW-0479">Metal-binding</keyword>
<evidence type="ECO:0000256" key="3">
    <source>
        <dbReference type="ARBA" id="ARBA00022833"/>
    </source>
</evidence>
<gene>
    <name evidence="7" type="ORF">V6N11_068035</name>
</gene>
<keyword evidence="3" id="KW-0862">Zinc</keyword>
<dbReference type="PANTHER" id="PTHR33248">
    <property type="entry name" value="ZINC ION-BINDING PROTEIN"/>
    <property type="match status" value="1"/>
</dbReference>
<dbReference type="InterPro" id="IPR010666">
    <property type="entry name" value="Znf_GRF"/>
</dbReference>
<accession>A0ABR2SSK0</accession>
<feature type="domain" description="GRF-type" evidence="6">
    <location>
        <begin position="28"/>
        <end position="72"/>
    </location>
</feature>
<dbReference type="Pfam" id="PF06839">
    <property type="entry name" value="Zn_ribbon_GRF"/>
    <property type="match status" value="1"/>
</dbReference>
<evidence type="ECO:0000256" key="5">
    <source>
        <dbReference type="SAM" id="Phobius"/>
    </source>
</evidence>
<dbReference type="Proteomes" id="UP001396334">
    <property type="component" value="Unassembled WGS sequence"/>
</dbReference>
<keyword evidence="2 4" id="KW-0863">Zinc-finger</keyword>
<evidence type="ECO:0000313" key="8">
    <source>
        <dbReference type="Proteomes" id="UP001396334"/>
    </source>
</evidence>
<keyword evidence="5" id="KW-0812">Transmembrane</keyword>
<name>A0ABR2SSK0_9ROSI</name>
<sequence length="219" mass="24166">MEGKGRRVTTRPSNWEAGIEEPTTFPMCGCGFPAQLRTSWSNDNPGRRFFGCKNHGSVVHHACRFFRWFDPPMTPHARVVLLGLLKRIKANEVQRRKERIFWLIILVLKGLLSSCELCVMVLDWLKCWPPLISSCEDCIHLTLIIFPGVGINTNGPICGDAEVVGMTGGDDDVAITCGDAEVVGMTGGDDDVGITCGDDNVVALLTCIIQFLKNKEDKD</sequence>
<dbReference type="PROSITE" id="PS51999">
    <property type="entry name" value="ZF_GRF"/>
    <property type="match status" value="1"/>
</dbReference>
<dbReference type="EMBL" id="JBBPBN010000012">
    <property type="protein sequence ID" value="KAK9028225.1"/>
    <property type="molecule type" value="Genomic_DNA"/>
</dbReference>
<evidence type="ECO:0000256" key="2">
    <source>
        <dbReference type="ARBA" id="ARBA00022771"/>
    </source>
</evidence>
<evidence type="ECO:0000259" key="6">
    <source>
        <dbReference type="PROSITE" id="PS51999"/>
    </source>
</evidence>
<evidence type="ECO:0000256" key="1">
    <source>
        <dbReference type="ARBA" id="ARBA00022723"/>
    </source>
</evidence>
<keyword evidence="8" id="KW-1185">Reference proteome</keyword>
<keyword evidence="5" id="KW-1133">Transmembrane helix</keyword>
<reference evidence="7 8" key="1">
    <citation type="journal article" date="2024" name="G3 (Bethesda)">
        <title>Genome assembly of Hibiscus sabdariffa L. provides insights into metabolisms of medicinal natural products.</title>
        <authorList>
            <person name="Kim T."/>
        </authorList>
    </citation>
    <scope>NUCLEOTIDE SEQUENCE [LARGE SCALE GENOMIC DNA]</scope>
    <source>
        <strain evidence="7">TK-2024</strain>
        <tissue evidence="7">Old leaves</tissue>
    </source>
</reference>
<protein>
    <recommendedName>
        <fullName evidence="6">GRF-type domain-containing protein</fullName>
    </recommendedName>
</protein>
<evidence type="ECO:0000256" key="4">
    <source>
        <dbReference type="PROSITE-ProRule" id="PRU01343"/>
    </source>
</evidence>
<proteinExistence type="predicted"/>
<organism evidence="7 8">
    <name type="scientific">Hibiscus sabdariffa</name>
    <name type="common">roselle</name>
    <dbReference type="NCBI Taxonomy" id="183260"/>
    <lineage>
        <taxon>Eukaryota</taxon>
        <taxon>Viridiplantae</taxon>
        <taxon>Streptophyta</taxon>
        <taxon>Embryophyta</taxon>
        <taxon>Tracheophyta</taxon>
        <taxon>Spermatophyta</taxon>
        <taxon>Magnoliopsida</taxon>
        <taxon>eudicotyledons</taxon>
        <taxon>Gunneridae</taxon>
        <taxon>Pentapetalae</taxon>
        <taxon>rosids</taxon>
        <taxon>malvids</taxon>
        <taxon>Malvales</taxon>
        <taxon>Malvaceae</taxon>
        <taxon>Malvoideae</taxon>
        <taxon>Hibiscus</taxon>
    </lineage>
</organism>
<keyword evidence="5" id="KW-0472">Membrane</keyword>